<dbReference type="PROSITE" id="PS50011">
    <property type="entry name" value="PROTEIN_KINASE_DOM"/>
    <property type="match status" value="1"/>
</dbReference>
<dbReference type="Proteomes" id="UP000026915">
    <property type="component" value="Chromosome 9"/>
</dbReference>
<evidence type="ECO:0000256" key="6">
    <source>
        <dbReference type="ARBA" id="ARBA00023136"/>
    </source>
</evidence>
<dbReference type="Gramene" id="EOY29908">
    <property type="protein sequence ID" value="EOY29908"/>
    <property type="gene ID" value="TCM_037292"/>
</dbReference>
<dbReference type="GO" id="GO:0004674">
    <property type="term" value="F:protein serine/threonine kinase activity"/>
    <property type="evidence" value="ECO:0000318"/>
    <property type="project" value="GO_Central"/>
</dbReference>
<dbReference type="InterPro" id="IPR000719">
    <property type="entry name" value="Prot_kinase_dom"/>
</dbReference>
<organism evidence="9 10">
    <name type="scientific">Theobroma cacao</name>
    <name type="common">Cacao</name>
    <name type="synonym">Cocoa</name>
    <dbReference type="NCBI Taxonomy" id="3641"/>
    <lineage>
        <taxon>Eukaryota</taxon>
        <taxon>Viridiplantae</taxon>
        <taxon>Streptophyta</taxon>
        <taxon>Embryophyta</taxon>
        <taxon>Tracheophyta</taxon>
        <taxon>Spermatophyta</taxon>
        <taxon>Magnoliopsida</taxon>
        <taxon>eudicotyledons</taxon>
        <taxon>Gunneridae</taxon>
        <taxon>Pentapetalae</taxon>
        <taxon>rosids</taxon>
        <taxon>malvids</taxon>
        <taxon>Malvales</taxon>
        <taxon>Malvaceae</taxon>
        <taxon>Byttnerioideae</taxon>
        <taxon>Theobroma</taxon>
    </lineage>
</organism>
<evidence type="ECO:0000256" key="1">
    <source>
        <dbReference type="ARBA" id="ARBA00004370"/>
    </source>
</evidence>
<keyword evidence="3 7" id="KW-0812">Transmembrane</keyword>
<dbReference type="InterPro" id="IPR046959">
    <property type="entry name" value="PRK1-6/SRF4-like"/>
</dbReference>
<proteinExistence type="predicted"/>
<sequence length="737" mass="81868">MTKSKREIVSVSPTRSWNLGLTSGPSYIWTRVTRNQISNMVWSTRLSHAPSSRATFLLSSNINGYLSLTRSTLLVSSILDSFFFFFPPSTFSGNLQRKRKAKGEQMLIAIYFLFFSLGQCSVDFNALLSFKDSVFDPSDSLSSWVNSSNPCNDSWYGVTCNPATHRVTRLVLENLNLSGSTQPLNQLSHLRLLSLKNNRLFSSSSVNLSSWRYIRHLYLSGNHLSGVFPTGMSTLRRLHRLDLAYNDFHGEIPMTELTRLPNLLTLRLEYNSFTGPLNSIASFSFILDFNVSNNNLSGEIPAWMSRFPASSFQGNKDLCGQPLPSDCFNRTALPAPLKQKIRHPESKRLGDGVVLMIVAVDAVAVIAALVTITWCCYRYNCRSGGTHKEVLQTKSGSKLQWRRSGSREQEVEAEEMVVFEGCKGFRKVGDLLKSSAELLGKGSVGTTYKVVMDGGDVVVVKRVRQRRRRKAVDGWLRIIGGLRHANLVSLVAYYNSKDELLLVYKFSPNGSLYSLLHGNRGPGRTPLSWSTRLKLASGAALGLAFIHGYNKAKIFHGHLTSSNIIVDRQGNACISDCGLHQVLHAPSLSNDDYKAPELMLSNGEDGTKLRKYTQKCDVYSFGVILLEILTGKMVSGESGMSLVKWVQSVGKEEWAWEVFDFEMLGDKEMEEEMVGLMQVALLCVAALPKDRPKMSMVHRMIEDIGSKGATNGGTISILNDFSSDSSPALSERTLGFI</sequence>
<dbReference type="InParanoid" id="A0A061GKH3"/>
<keyword evidence="4" id="KW-0677">Repeat</keyword>
<feature type="transmembrane region" description="Helical" evidence="7">
    <location>
        <begin position="106"/>
        <end position="128"/>
    </location>
</feature>
<evidence type="ECO:0000256" key="3">
    <source>
        <dbReference type="ARBA" id="ARBA00022692"/>
    </source>
</evidence>
<dbReference type="InterPro" id="IPR011009">
    <property type="entry name" value="Kinase-like_dom_sf"/>
</dbReference>
<dbReference type="InterPro" id="IPR001611">
    <property type="entry name" value="Leu-rich_rpt"/>
</dbReference>
<dbReference type="eggNOG" id="ENOG502R5EP">
    <property type="taxonomic scope" value="Eukaryota"/>
</dbReference>
<evidence type="ECO:0000259" key="8">
    <source>
        <dbReference type="PROSITE" id="PS50011"/>
    </source>
</evidence>
<keyword evidence="9" id="KW-0808">Transferase</keyword>
<dbReference type="AlphaFoldDB" id="A0A061GKH3"/>
<evidence type="ECO:0000313" key="10">
    <source>
        <dbReference type="Proteomes" id="UP000026915"/>
    </source>
</evidence>
<name>A0A061GKH3_THECC</name>
<keyword evidence="5 7" id="KW-1133">Transmembrane helix</keyword>
<dbReference type="InterPro" id="IPR032675">
    <property type="entry name" value="LRR_dom_sf"/>
</dbReference>
<dbReference type="PANTHER" id="PTHR48007">
    <property type="entry name" value="LEUCINE-RICH REPEAT RECEPTOR-LIKE PROTEIN KINASE PXC1"/>
    <property type="match status" value="1"/>
</dbReference>
<dbReference type="InterPro" id="IPR001245">
    <property type="entry name" value="Ser-Thr/Tyr_kinase_cat_dom"/>
</dbReference>
<dbReference type="Gene3D" id="3.80.10.10">
    <property type="entry name" value="Ribonuclease Inhibitor"/>
    <property type="match status" value="2"/>
</dbReference>
<evidence type="ECO:0000256" key="5">
    <source>
        <dbReference type="ARBA" id="ARBA00022989"/>
    </source>
</evidence>
<dbReference type="GO" id="GO:0005886">
    <property type="term" value="C:plasma membrane"/>
    <property type="evidence" value="ECO:0000318"/>
    <property type="project" value="GO_Central"/>
</dbReference>
<dbReference type="HOGENOM" id="CLU_000288_92_6_1"/>
<protein>
    <submittedName>
        <fullName evidence="9">Leucine-rich repeat transmembrane protein kinase family protein, putative</fullName>
    </submittedName>
</protein>
<evidence type="ECO:0000256" key="2">
    <source>
        <dbReference type="ARBA" id="ARBA00022614"/>
    </source>
</evidence>
<dbReference type="SUPFAM" id="SSF56112">
    <property type="entry name" value="Protein kinase-like (PK-like)"/>
    <property type="match status" value="1"/>
</dbReference>
<dbReference type="GO" id="GO:0005524">
    <property type="term" value="F:ATP binding"/>
    <property type="evidence" value="ECO:0007669"/>
    <property type="project" value="InterPro"/>
</dbReference>
<reference evidence="9 10" key="1">
    <citation type="journal article" date="2013" name="Genome Biol.">
        <title>The genome sequence of the most widely cultivated cacao type and its use to identify candidate genes regulating pod color.</title>
        <authorList>
            <person name="Motamayor J.C."/>
            <person name="Mockaitis K."/>
            <person name="Schmutz J."/>
            <person name="Haiminen N."/>
            <person name="Iii D.L."/>
            <person name="Cornejo O."/>
            <person name="Findley S.D."/>
            <person name="Zheng P."/>
            <person name="Utro F."/>
            <person name="Royaert S."/>
            <person name="Saski C."/>
            <person name="Jenkins J."/>
            <person name="Podicheti R."/>
            <person name="Zhao M."/>
            <person name="Scheffler B.E."/>
            <person name="Stack J.C."/>
            <person name="Feltus F.A."/>
            <person name="Mustiga G.M."/>
            <person name="Amores F."/>
            <person name="Phillips W."/>
            <person name="Marelli J.P."/>
            <person name="May G.D."/>
            <person name="Shapiro H."/>
            <person name="Ma J."/>
            <person name="Bustamante C.D."/>
            <person name="Schnell R.J."/>
            <person name="Main D."/>
            <person name="Gilbert D."/>
            <person name="Parida L."/>
            <person name="Kuhn D.N."/>
        </authorList>
    </citation>
    <scope>NUCLEOTIDE SEQUENCE [LARGE SCALE GENOMIC DNA]</scope>
    <source>
        <strain evidence="10">cv. Matina 1-6</strain>
    </source>
</reference>
<dbReference type="EMBL" id="CM001887">
    <property type="protein sequence ID" value="EOY29908.1"/>
    <property type="molecule type" value="Genomic_DNA"/>
</dbReference>
<keyword evidence="10" id="KW-1185">Reference proteome</keyword>
<evidence type="ECO:0000256" key="7">
    <source>
        <dbReference type="SAM" id="Phobius"/>
    </source>
</evidence>
<keyword evidence="9" id="KW-0418">Kinase</keyword>
<dbReference type="Pfam" id="PF08263">
    <property type="entry name" value="LRRNT_2"/>
    <property type="match status" value="1"/>
</dbReference>
<keyword evidence="6 7" id="KW-0472">Membrane</keyword>
<dbReference type="Pfam" id="PF07714">
    <property type="entry name" value="PK_Tyr_Ser-Thr"/>
    <property type="match status" value="1"/>
</dbReference>
<dbReference type="SUPFAM" id="SSF52058">
    <property type="entry name" value="L domain-like"/>
    <property type="match status" value="1"/>
</dbReference>
<dbReference type="PANTHER" id="PTHR48007:SF53">
    <property type="entry name" value="OS01G0711200 PROTEIN"/>
    <property type="match status" value="1"/>
</dbReference>
<dbReference type="Gene3D" id="3.30.200.20">
    <property type="entry name" value="Phosphorylase Kinase, domain 1"/>
    <property type="match status" value="1"/>
</dbReference>
<dbReference type="Pfam" id="PF13855">
    <property type="entry name" value="LRR_8"/>
    <property type="match status" value="1"/>
</dbReference>
<evidence type="ECO:0000313" key="9">
    <source>
        <dbReference type="EMBL" id="EOY29908.1"/>
    </source>
</evidence>
<gene>
    <name evidence="9" type="ORF">TCM_037292</name>
</gene>
<evidence type="ECO:0000256" key="4">
    <source>
        <dbReference type="ARBA" id="ARBA00022737"/>
    </source>
</evidence>
<feature type="transmembrane region" description="Helical" evidence="7">
    <location>
        <begin position="352"/>
        <end position="374"/>
    </location>
</feature>
<feature type="domain" description="Protein kinase" evidence="8">
    <location>
        <begin position="433"/>
        <end position="701"/>
    </location>
</feature>
<dbReference type="OMA" id="FKSACAD"/>
<dbReference type="InterPro" id="IPR013210">
    <property type="entry name" value="LRR_N_plant-typ"/>
</dbReference>
<accession>A0A061GKH3</accession>
<dbReference type="Gene3D" id="1.10.510.10">
    <property type="entry name" value="Transferase(Phosphotransferase) domain 1"/>
    <property type="match status" value="1"/>
</dbReference>
<keyword evidence="2" id="KW-0433">Leucine-rich repeat</keyword>
<comment type="subcellular location">
    <subcellularLocation>
        <location evidence="1">Membrane</location>
    </subcellularLocation>
</comment>